<sequence length="90" mass="9576">MCFVGSKTRGPRVVFVVTQIAAMRFASSISAIYLSIASPHPVCNAFMTLGYVERFEKYPSGLGAFPDAPGSLSMPSQLGLKADDARTTAD</sequence>
<gene>
    <name evidence="3" type="ORF">C8N31_101452</name>
</gene>
<evidence type="ECO:0000256" key="1">
    <source>
        <dbReference type="SAM" id="MobiDB-lite"/>
    </source>
</evidence>
<evidence type="ECO:0000256" key="2">
    <source>
        <dbReference type="SAM" id="Phobius"/>
    </source>
</evidence>
<organism evidence="3 4">
    <name type="scientific">Sulfitobacter mediterraneus</name>
    <dbReference type="NCBI Taxonomy" id="83219"/>
    <lineage>
        <taxon>Bacteria</taxon>
        <taxon>Pseudomonadati</taxon>
        <taxon>Pseudomonadota</taxon>
        <taxon>Alphaproteobacteria</taxon>
        <taxon>Rhodobacterales</taxon>
        <taxon>Roseobacteraceae</taxon>
        <taxon>Sulfitobacter</taxon>
    </lineage>
</organism>
<keyword evidence="2" id="KW-1133">Transmembrane helix</keyword>
<dbReference type="Proteomes" id="UP000244092">
    <property type="component" value="Unassembled WGS sequence"/>
</dbReference>
<feature type="compositionally biased region" description="Basic and acidic residues" evidence="1">
    <location>
        <begin position="81"/>
        <end position="90"/>
    </location>
</feature>
<reference evidence="3 4" key="1">
    <citation type="submission" date="2018-04" db="EMBL/GenBank/DDBJ databases">
        <title>Genomic Encyclopedia of Archaeal and Bacterial Type Strains, Phase II (KMG-II): from individual species to whole genera.</title>
        <authorList>
            <person name="Goeker M."/>
        </authorList>
    </citation>
    <scope>NUCLEOTIDE SEQUENCE [LARGE SCALE GENOMIC DNA]</scope>
    <source>
        <strain evidence="3 4">DSM 12244</strain>
    </source>
</reference>
<comment type="caution">
    <text evidence="3">The sequence shown here is derived from an EMBL/GenBank/DDBJ whole genome shotgun (WGS) entry which is preliminary data.</text>
</comment>
<dbReference type="AlphaFoldDB" id="A0A2T6CJV3"/>
<feature type="transmembrane region" description="Helical" evidence="2">
    <location>
        <begin position="12"/>
        <end position="36"/>
    </location>
</feature>
<name>A0A2T6CJV3_9RHOB</name>
<accession>A0A2T6CJV3</accession>
<keyword evidence="2" id="KW-0472">Membrane</keyword>
<feature type="region of interest" description="Disordered" evidence="1">
    <location>
        <begin position="70"/>
        <end position="90"/>
    </location>
</feature>
<evidence type="ECO:0000313" key="4">
    <source>
        <dbReference type="Proteomes" id="UP000244092"/>
    </source>
</evidence>
<protein>
    <submittedName>
        <fullName evidence="3">Uncharacterized protein</fullName>
    </submittedName>
</protein>
<keyword evidence="2" id="KW-0812">Transmembrane</keyword>
<proteinExistence type="predicted"/>
<evidence type="ECO:0000313" key="3">
    <source>
        <dbReference type="EMBL" id="PTX75791.1"/>
    </source>
</evidence>
<dbReference type="EMBL" id="QBKU01000001">
    <property type="protein sequence ID" value="PTX75791.1"/>
    <property type="molecule type" value="Genomic_DNA"/>
</dbReference>